<dbReference type="EMBL" id="JRYR02000001">
    <property type="protein sequence ID" value="OHX65626.1"/>
    <property type="molecule type" value="Genomic_DNA"/>
</dbReference>
<evidence type="ECO:0000313" key="2">
    <source>
        <dbReference type="Proteomes" id="UP000179797"/>
    </source>
</evidence>
<name>A0A1S1YX81_FLAPC</name>
<gene>
    <name evidence="1" type="ORF">NH26_04310</name>
</gene>
<comment type="caution">
    <text evidence="1">The sequence shown here is derived from an EMBL/GenBank/DDBJ whole genome shotgun (WGS) entry which is preliminary data.</text>
</comment>
<dbReference type="Proteomes" id="UP000179797">
    <property type="component" value="Unassembled WGS sequence"/>
</dbReference>
<reference evidence="1 2" key="1">
    <citation type="journal article" date="2012" name="Int. J. Syst. Evol. Microbiol.">
        <title>Flammeovirga pacifica sp. nov., isolated from deep-sea sediment.</title>
        <authorList>
            <person name="Xu H."/>
            <person name="Fu Y."/>
            <person name="Yang N."/>
            <person name="Ding Z."/>
            <person name="Lai Q."/>
            <person name="Zeng R."/>
        </authorList>
    </citation>
    <scope>NUCLEOTIDE SEQUENCE [LARGE SCALE GENOMIC DNA]</scope>
    <source>
        <strain evidence="2">DSM 24597 / LMG 26175 / WPAGA1</strain>
    </source>
</reference>
<protein>
    <submittedName>
        <fullName evidence="1">Uncharacterized protein</fullName>
    </submittedName>
</protein>
<sequence>MIMRTLLLLLLSTITIGNVFSQSIDSFNYLTNETQDIIDDIENTSEIYVQKIDIKEDNDLVFQEFFDPNIPITREEKVALNSKDKSFLTPVVSINSRGKTIYKPVNEAASVVQSDGTNVYYANSNKVYGAYNVLPGARILVINLKK</sequence>
<evidence type="ECO:0000313" key="1">
    <source>
        <dbReference type="EMBL" id="OHX65626.1"/>
    </source>
</evidence>
<proteinExistence type="predicted"/>
<accession>A0A1S1YX81</accession>
<organism evidence="1 2">
    <name type="scientific">Flammeovirga pacifica</name>
    <dbReference type="NCBI Taxonomy" id="915059"/>
    <lineage>
        <taxon>Bacteria</taxon>
        <taxon>Pseudomonadati</taxon>
        <taxon>Bacteroidota</taxon>
        <taxon>Cytophagia</taxon>
        <taxon>Cytophagales</taxon>
        <taxon>Flammeovirgaceae</taxon>
        <taxon>Flammeovirga</taxon>
    </lineage>
</organism>
<dbReference type="AlphaFoldDB" id="A0A1S1YX81"/>
<keyword evidence="2" id="KW-1185">Reference proteome</keyword>